<dbReference type="Proteomes" id="UP000548476">
    <property type="component" value="Unassembled WGS sequence"/>
</dbReference>
<organism evidence="4 5">
    <name type="scientific">Phytomonospora endophytica</name>
    <dbReference type="NCBI Taxonomy" id="714109"/>
    <lineage>
        <taxon>Bacteria</taxon>
        <taxon>Bacillati</taxon>
        <taxon>Actinomycetota</taxon>
        <taxon>Actinomycetes</taxon>
        <taxon>Micromonosporales</taxon>
        <taxon>Micromonosporaceae</taxon>
        <taxon>Phytomonospora</taxon>
    </lineage>
</organism>
<evidence type="ECO:0000313" key="5">
    <source>
        <dbReference type="Proteomes" id="UP000548476"/>
    </source>
</evidence>
<gene>
    <name evidence="4" type="ORF">HNR73_005146</name>
</gene>
<sequence>MAQLVRNVMTRDPVCVTADTPVTIAAKRMRDHDIGDVLVMSGDELRGIVTDRDIVVRGLATGVDMDLARVGDLATPQPACVSPQDPAEMAVRIMRELSVRRLPVCDADGTPVGVVSLGDLAVEHDPHSALAEISESTPNV</sequence>
<feature type="domain" description="CBS" evidence="3">
    <location>
        <begin position="9"/>
        <end position="65"/>
    </location>
</feature>
<dbReference type="PANTHER" id="PTHR48108:SF34">
    <property type="entry name" value="CBS DOMAIN-CONTAINING PROTEIN YHCV"/>
    <property type="match status" value="1"/>
</dbReference>
<dbReference type="RefSeq" id="WP_184790105.1">
    <property type="nucleotide sequence ID" value="NZ_BONT01000081.1"/>
</dbReference>
<dbReference type="InterPro" id="IPR000644">
    <property type="entry name" value="CBS_dom"/>
</dbReference>
<dbReference type="Pfam" id="PF00571">
    <property type="entry name" value="CBS"/>
    <property type="match status" value="2"/>
</dbReference>
<name>A0A841FZ99_9ACTN</name>
<evidence type="ECO:0000256" key="2">
    <source>
        <dbReference type="PROSITE-ProRule" id="PRU00703"/>
    </source>
</evidence>
<proteinExistence type="predicted"/>
<dbReference type="SMART" id="SM00116">
    <property type="entry name" value="CBS"/>
    <property type="match status" value="2"/>
</dbReference>
<keyword evidence="5" id="KW-1185">Reference proteome</keyword>
<comment type="caution">
    <text evidence="4">The sequence shown here is derived from an EMBL/GenBank/DDBJ whole genome shotgun (WGS) entry which is preliminary data.</text>
</comment>
<evidence type="ECO:0000259" key="3">
    <source>
        <dbReference type="PROSITE" id="PS51371"/>
    </source>
</evidence>
<keyword evidence="2" id="KW-0129">CBS domain</keyword>
<protein>
    <submittedName>
        <fullName evidence="4">CBS domain-containing protein</fullName>
    </submittedName>
</protein>
<dbReference type="SUPFAM" id="SSF54631">
    <property type="entry name" value="CBS-domain pair"/>
    <property type="match status" value="1"/>
</dbReference>
<dbReference type="Gene3D" id="3.10.580.10">
    <property type="entry name" value="CBS-domain"/>
    <property type="match status" value="1"/>
</dbReference>
<accession>A0A841FZ99</accession>
<dbReference type="AlphaFoldDB" id="A0A841FZ99"/>
<feature type="domain" description="CBS" evidence="3">
    <location>
        <begin position="74"/>
        <end position="132"/>
    </location>
</feature>
<dbReference type="EMBL" id="JACHGT010000012">
    <property type="protein sequence ID" value="MBB6037270.1"/>
    <property type="molecule type" value="Genomic_DNA"/>
</dbReference>
<evidence type="ECO:0000256" key="1">
    <source>
        <dbReference type="ARBA" id="ARBA00022737"/>
    </source>
</evidence>
<keyword evidence="1" id="KW-0677">Repeat</keyword>
<evidence type="ECO:0000313" key="4">
    <source>
        <dbReference type="EMBL" id="MBB6037270.1"/>
    </source>
</evidence>
<dbReference type="InterPro" id="IPR051462">
    <property type="entry name" value="CBS_domain-containing"/>
</dbReference>
<dbReference type="PANTHER" id="PTHR48108">
    <property type="entry name" value="CBS DOMAIN-CONTAINING PROTEIN CBSX2, CHLOROPLASTIC"/>
    <property type="match status" value="1"/>
</dbReference>
<dbReference type="PROSITE" id="PS51371">
    <property type="entry name" value="CBS"/>
    <property type="match status" value="2"/>
</dbReference>
<dbReference type="InterPro" id="IPR046342">
    <property type="entry name" value="CBS_dom_sf"/>
</dbReference>
<dbReference type="CDD" id="cd04622">
    <property type="entry name" value="CBS_pair_HRP1_like"/>
    <property type="match status" value="1"/>
</dbReference>
<reference evidence="4 5" key="1">
    <citation type="submission" date="2020-08" db="EMBL/GenBank/DDBJ databases">
        <title>Genomic Encyclopedia of Type Strains, Phase IV (KMG-IV): sequencing the most valuable type-strain genomes for metagenomic binning, comparative biology and taxonomic classification.</title>
        <authorList>
            <person name="Goeker M."/>
        </authorList>
    </citation>
    <scope>NUCLEOTIDE SEQUENCE [LARGE SCALE GENOMIC DNA]</scope>
    <source>
        <strain evidence="4 5">YIM 65646</strain>
    </source>
</reference>